<protein>
    <recommendedName>
        <fullName evidence="5">Glycosyltransferase</fullName>
        <ecNumber evidence="5">2.4.1.-</ecNumber>
    </recommendedName>
</protein>
<dbReference type="EC" id="2.4.1.-" evidence="5"/>
<evidence type="ECO:0000256" key="5">
    <source>
        <dbReference type="RuleBase" id="RU362057"/>
    </source>
</evidence>
<evidence type="ECO:0000256" key="4">
    <source>
        <dbReference type="RuleBase" id="RU003718"/>
    </source>
</evidence>
<keyword evidence="3 4" id="KW-0808">Transferase</keyword>
<dbReference type="OMA" id="NAVHEDR"/>
<evidence type="ECO:0000256" key="3">
    <source>
        <dbReference type="ARBA" id="ARBA00022679"/>
    </source>
</evidence>
<dbReference type="FunFam" id="3.40.50.2000:FF:000051">
    <property type="entry name" value="Glycosyltransferase"/>
    <property type="match status" value="1"/>
</dbReference>
<dbReference type="Gramene" id="ESW23364">
    <property type="protein sequence ID" value="ESW23364"/>
    <property type="gene ID" value="PHAVU_004G041000g"/>
</dbReference>
<dbReference type="PANTHER" id="PTHR48045:SF6">
    <property type="entry name" value="UDP-GLUCOSYLTRANSFERASE FAMILY PROTEIN"/>
    <property type="match status" value="1"/>
</dbReference>
<evidence type="ECO:0000256" key="1">
    <source>
        <dbReference type="ARBA" id="ARBA00009995"/>
    </source>
</evidence>
<dbReference type="InterPro" id="IPR002213">
    <property type="entry name" value="UDP_glucos_trans"/>
</dbReference>
<comment type="similarity">
    <text evidence="1 4">Belongs to the UDP-glycosyltransferase family.</text>
</comment>
<dbReference type="InterPro" id="IPR035595">
    <property type="entry name" value="UDP_glycos_trans_CS"/>
</dbReference>
<dbReference type="EMBL" id="CM002291">
    <property type="protein sequence ID" value="ESW23364.1"/>
    <property type="molecule type" value="Genomic_DNA"/>
</dbReference>
<dbReference type="SUPFAM" id="SSF53756">
    <property type="entry name" value="UDP-Glycosyltransferase/glycogen phosphorylase"/>
    <property type="match status" value="1"/>
</dbReference>
<dbReference type="PANTHER" id="PTHR48045">
    <property type="entry name" value="UDP-GLYCOSYLTRANSFERASE 72B1"/>
    <property type="match status" value="1"/>
</dbReference>
<sequence>MISMEKTTHIAVIPGLGFSHLVPILNFSKHLVQLHPHFHVTCIVPSLGSLPTASKAILQTLPPSINPILLPPINLNDQPQGTPLLLQIHLAMTRSMQSVHHTLKSITSKTPLVAMIIDGFALEALDFARELNILCYIYFPCSLTTLSTYFYMPKLDEETSCEYKDLPHPIQVPGCLPFHGRDLFSLAHDRTGLFYKLFLQRVKRFPLVDGIFVNSFLEMETGPIRALEEEGRGYPPVHPVGPIVQTGAASTTGLECLTWLDKQQDCSVLYVSFGSGGTLSQEQMNELAYGLELSNHKFLWVVRAPNDAVDAAYLGEQKHVEPLEFLPSGFLERTKERGMVVPSWASQIEILGHGSVGGFLSHCGWNSTIESVVHGVPLITWPLFAEQRMNVVVVREGLKVGVRPRENEKGLVERVEVVEMIRCVMEEKEGGEMRKRMKALKEAAANTLKEHGSSTKTLSQLAFKWKSLACENNVC</sequence>
<organism evidence="6 7">
    <name type="scientific">Phaseolus vulgaris</name>
    <name type="common">Kidney bean</name>
    <name type="synonym">French bean</name>
    <dbReference type="NCBI Taxonomy" id="3885"/>
    <lineage>
        <taxon>Eukaryota</taxon>
        <taxon>Viridiplantae</taxon>
        <taxon>Streptophyta</taxon>
        <taxon>Embryophyta</taxon>
        <taxon>Tracheophyta</taxon>
        <taxon>Spermatophyta</taxon>
        <taxon>Magnoliopsida</taxon>
        <taxon>eudicotyledons</taxon>
        <taxon>Gunneridae</taxon>
        <taxon>Pentapetalae</taxon>
        <taxon>rosids</taxon>
        <taxon>fabids</taxon>
        <taxon>Fabales</taxon>
        <taxon>Fabaceae</taxon>
        <taxon>Papilionoideae</taxon>
        <taxon>50 kb inversion clade</taxon>
        <taxon>NPAAA clade</taxon>
        <taxon>indigoferoid/millettioid clade</taxon>
        <taxon>Phaseoleae</taxon>
        <taxon>Phaseolus</taxon>
    </lineage>
</organism>
<evidence type="ECO:0000313" key="6">
    <source>
        <dbReference type="EMBL" id="ESW23364.1"/>
    </source>
</evidence>
<reference evidence="7" key="1">
    <citation type="journal article" date="2014" name="Nat. Genet.">
        <title>A reference genome for common bean and genome-wide analysis of dual domestications.</title>
        <authorList>
            <person name="Schmutz J."/>
            <person name="McClean P.E."/>
            <person name="Mamidi S."/>
            <person name="Wu G.A."/>
            <person name="Cannon S.B."/>
            <person name="Grimwood J."/>
            <person name="Jenkins J."/>
            <person name="Shu S."/>
            <person name="Song Q."/>
            <person name="Chavarro C."/>
            <person name="Torres-Torres M."/>
            <person name="Geffroy V."/>
            <person name="Moghaddam S.M."/>
            <person name="Gao D."/>
            <person name="Abernathy B."/>
            <person name="Barry K."/>
            <person name="Blair M."/>
            <person name="Brick M.A."/>
            <person name="Chovatia M."/>
            <person name="Gepts P."/>
            <person name="Goodstein D.M."/>
            <person name="Gonzales M."/>
            <person name="Hellsten U."/>
            <person name="Hyten D.L."/>
            <person name="Jia G."/>
            <person name="Kelly J.D."/>
            <person name="Kudrna D."/>
            <person name="Lee R."/>
            <person name="Richard M.M."/>
            <person name="Miklas P.N."/>
            <person name="Osorno J.M."/>
            <person name="Rodrigues J."/>
            <person name="Thareau V."/>
            <person name="Urrea C.A."/>
            <person name="Wang M."/>
            <person name="Yu Y."/>
            <person name="Zhang M."/>
            <person name="Wing R.A."/>
            <person name="Cregan P.B."/>
            <person name="Rokhsar D.S."/>
            <person name="Jackson S.A."/>
        </authorList>
    </citation>
    <scope>NUCLEOTIDE SEQUENCE [LARGE SCALE GENOMIC DNA]</scope>
    <source>
        <strain evidence="7">cv. G19833</strain>
    </source>
</reference>
<gene>
    <name evidence="6" type="ORF">PHAVU_004G041000g</name>
</gene>
<evidence type="ECO:0000313" key="7">
    <source>
        <dbReference type="Proteomes" id="UP000000226"/>
    </source>
</evidence>
<dbReference type="Proteomes" id="UP000000226">
    <property type="component" value="Chromosome 4"/>
</dbReference>
<dbReference type="AlphaFoldDB" id="V7BZP6"/>
<dbReference type="FunFam" id="3.40.50.2000:FF:000054">
    <property type="entry name" value="Glycosyltransferase"/>
    <property type="match status" value="1"/>
</dbReference>
<name>V7BZP6_PHAVU</name>
<dbReference type="Gene3D" id="3.40.50.2000">
    <property type="entry name" value="Glycogen Phosphorylase B"/>
    <property type="match status" value="2"/>
</dbReference>
<dbReference type="GO" id="GO:0008194">
    <property type="term" value="F:UDP-glycosyltransferase activity"/>
    <property type="evidence" value="ECO:0007669"/>
    <property type="project" value="InterPro"/>
</dbReference>
<keyword evidence="7" id="KW-1185">Reference proteome</keyword>
<dbReference type="OrthoDB" id="5835829at2759"/>
<dbReference type="CDD" id="cd03784">
    <property type="entry name" value="GT1_Gtf-like"/>
    <property type="match status" value="1"/>
</dbReference>
<proteinExistence type="inferred from homology"/>
<evidence type="ECO:0000256" key="2">
    <source>
        <dbReference type="ARBA" id="ARBA00022676"/>
    </source>
</evidence>
<keyword evidence="2 4" id="KW-0328">Glycosyltransferase</keyword>
<accession>V7BZP6</accession>
<dbReference type="PROSITE" id="PS00375">
    <property type="entry name" value="UDPGT"/>
    <property type="match status" value="1"/>
</dbReference>
<dbReference type="Pfam" id="PF00201">
    <property type="entry name" value="UDPGT"/>
    <property type="match status" value="1"/>
</dbReference>
<dbReference type="eggNOG" id="KOG1192">
    <property type="taxonomic scope" value="Eukaryota"/>
</dbReference>